<evidence type="ECO:0000259" key="1">
    <source>
        <dbReference type="PROSITE" id="PS00463"/>
    </source>
</evidence>
<protein>
    <submittedName>
        <fullName evidence="2">Zn(2)-C6 fungal-type domain-containing protein</fullName>
    </submittedName>
</protein>
<dbReference type="Gene3D" id="4.10.240.10">
    <property type="entry name" value="Zn(2)-C6 fungal-type DNA-binding domain"/>
    <property type="match status" value="1"/>
</dbReference>
<dbReference type="PROSITE" id="PS00463">
    <property type="entry name" value="ZN2_CY6_FUNGAL_1"/>
    <property type="match status" value="1"/>
</dbReference>
<dbReference type="SUPFAM" id="SSF57701">
    <property type="entry name" value="Zn2/Cys6 DNA-binding domain"/>
    <property type="match status" value="1"/>
</dbReference>
<gene>
    <name evidence="2" type="ORF">MVEN_00451600</name>
</gene>
<dbReference type="InterPro" id="IPR001138">
    <property type="entry name" value="Zn2Cys6_DnaBD"/>
</dbReference>
<comment type="caution">
    <text evidence="2">The sequence shown here is derived from an EMBL/GenBank/DDBJ whole genome shotgun (WGS) entry which is preliminary data.</text>
</comment>
<feature type="domain" description="Zn(2)-C6 fungal-type" evidence="1">
    <location>
        <begin position="16"/>
        <end position="46"/>
    </location>
</feature>
<reference evidence="2" key="1">
    <citation type="submission" date="2020-05" db="EMBL/GenBank/DDBJ databases">
        <title>Mycena genomes resolve the evolution of fungal bioluminescence.</title>
        <authorList>
            <person name="Tsai I.J."/>
        </authorList>
    </citation>
    <scope>NUCLEOTIDE SEQUENCE</scope>
    <source>
        <strain evidence="2">CCC161011</strain>
    </source>
</reference>
<evidence type="ECO:0000313" key="2">
    <source>
        <dbReference type="EMBL" id="KAF7365776.1"/>
    </source>
</evidence>
<proteinExistence type="predicted"/>
<dbReference type="AlphaFoldDB" id="A0A8H6YVV8"/>
<keyword evidence="3" id="KW-1185">Reference proteome</keyword>
<dbReference type="EMBL" id="JACAZI010000003">
    <property type="protein sequence ID" value="KAF7365776.1"/>
    <property type="molecule type" value="Genomic_DNA"/>
</dbReference>
<dbReference type="CDD" id="cd00067">
    <property type="entry name" value="GAL4"/>
    <property type="match status" value="1"/>
</dbReference>
<name>A0A8H6YVV8_9AGAR</name>
<accession>A0A8H6YVV8</accession>
<dbReference type="GO" id="GO:0008270">
    <property type="term" value="F:zinc ion binding"/>
    <property type="evidence" value="ECO:0007669"/>
    <property type="project" value="InterPro"/>
</dbReference>
<sequence>MSTPRVRQKRRLKPPACDFCKARRVLCHPQPNGLSCPRCAEKGVVCTTTPVVRGRPRKNVDPSAAESVSSDSAKQLLAQELAVSTHLVPASSSSMTLLSPEVQSGLPDCPDLTPELVAHFFECFDQLPPSTNPVIVVTSIKTTIRQVSFKLSPLPPQSRVLCMCIIAFASLVSFHEAVLGLGLLPDTFADAVFFSAETEVRNCGVRRAPVCRALHAAALKAAWDAGIMLQVSNENAAACFILDLLEQGNFSGLSRPWATAYISHVRALAPIWRTLKTPPYSSHWAGFLMAEALMSTRSRKPILVTHEDQLLLCGLEPHSQEEFLASLESSSNTTSADVLFQAMRPYTWHIVRLARELWTTITGDHIRLSPLSESAVFHFLSSLSLNHAILSHLLARADAWLAASGAVPGQKPLVLDNRSNEDTIVRGCGYGIIIGFTGLVLPLYRELEQRVEIGANDRPAYARDRLHLLLIQARDMTRVAVRELARAIRYLSEVHFVPVQRKTLCDYAQFALDEAEKAAVVDPECVQDLKTISKQLVLAGYSQDLFSAPDTASLIQRLDGYIENATRPVDYFDPESMLADLLQPLDQTWLNPLPPEINVLRT</sequence>
<dbReference type="InterPro" id="IPR036864">
    <property type="entry name" value="Zn2-C6_fun-type_DNA-bd_sf"/>
</dbReference>
<dbReference type="GO" id="GO:0000981">
    <property type="term" value="F:DNA-binding transcription factor activity, RNA polymerase II-specific"/>
    <property type="evidence" value="ECO:0007669"/>
    <property type="project" value="InterPro"/>
</dbReference>
<organism evidence="2 3">
    <name type="scientific">Mycena venus</name>
    <dbReference type="NCBI Taxonomy" id="2733690"/>
    <lineage>
        <taxon>Eukaryota</taxon>
        <taxon>Fungi</taxon>
        <taxon>Dikarya</taxon>
        <taxon>Basidiomycota</taxon>
        <taxon>Agaricomycotina</taxon>
        <taxon>Agaricomycetes</taxon>
        <taxon>Agaricomycetidae</taxon>
        <taxon>Agaricales</taxon>
        <taxon>Marasmiineae</taxon>
        <taxon>Mycenaceae</taxon>
        <taxon>Mycena</taxon>
    </lineage>
</organism>
<evidence type="ECO:0000313" key="3">
    <source>
        <dbReference type="Proteomes" id="UP000620124"/>
    </source>
</evidence>
<dbReference type="OrthoDB" id="2991619at2759"/>
<dbReference type="Proteomes" id="UP000620124">
    <property type="component" value="Unassembled WGS sequence"/>
</dbReference>